<evidence type="ECO:0000313" key="3">
    <source>
        <dbReference type="EMBL" id="KAK5623622.1"/>
    </source>
</evidence>
<proteinExistence type="predicted"/>
<gene>
    <name evidence="3" type="ORF">CRENBAI_010472</name>
</gene>
<evidence type="ECO:0000313" key="4">
    <source>
        <dbReference type="Proteomes" id="UP001311232"/>
    </source>
</evidence>
<feature type="transmembrane region" description="Helical" evidence="2">
    <location>
        <begin position="164"/>
        <end position="189"/>
    </location>
</feature>
<reference evidence="3 4" key="1">
    <citation type="submission" date="2021-06" db="EMBL/GenBank/DDBJ databases">
        <authorList>
            <person name="Palmer J.M."/>
        </authorList>
    </citation>
    <scope>NUCLEOTIDE SEQUENCE [LARGE SCALE GENOMIC DNA]</scope>
    <source>
        <strain evidence="3 4">MEX-2019</strain>
        <tissue evidence="3">Muscle</tissue>
    </source>
</reference>
<keyword evidence="2" id="KW-0812">Transmembrane</keyword>
<name>A0AAV9SQQ3_9TELE</name>
<accession>A0AAV9SQQ3</accession>
<dbReference type="Proteomes" id="UP001311232">
    <property type="component" value="Unassembled WGS sequence"/>
</dbReference>
<dbReference type="EMBL" id="JAHHUM010000021">
    <property type="protein sequence ID" value="KAK5623622.1"/>
    <property type="molecule type" value="Genomic_DNA"/>
</dbReference>
<keyword evidence="4" id="KW-1185">Reference proteome</keyword>
<feature type="region of interest" description="Disordered" evidence="1">
    <location>
        <begin position="59"/>
        <end position="149"/>
    </location>
</feature>
<sequence>MDLADEHQASSMDLFTFLSWEAEKTLRRSAGLSVSQSASDGSRLAIPCLGTGPLRRRSLPVPLAAHSGPAVKPSPSSRRKKRRRGAPSCSAGEEVVSLPADVRAAGSKPTSSSATALSPRLTAASNNLQGSCLGPIRTPDSSLRRGSGNAADLQKPHFMGFSGLAASILIACSFGAGLHLFVAGLHAFAANHLNSVPARDDLLVARLNSVPARDDLLVARLNSVPAWDDLLVARLNSVPAGDDLLVARLNSVFVSGPPAVAPSAHPLWVVFCF</sequence>
<evidence type="ECO:0000256" key="1">
    <source>
        <dbReference type="SAM" id="MobiDB-lite"/>
    </source>
</evidence>
<comment type="caution">
    <text evidence="3">The sequence shown here is derived from an EMBL/GenBank/DDBJ whole genome shotgun (WGS) entry which is preliminary data.</text>
</comment>
<evidence type="ECO:0000256" key="2">
    <source>
        <dbReference type="SAM" id="Phobius"/>
    </source>
</evidence>
<organism evidence="3 4">
    <name type="scientific">Crenichthys baileyi</name>
    <name type="common">White River springfish</name>
    <dbReference type="NCBI Taxonomy" id="28760"/>
    <lineage>
        <taxon>Eukaryota</taxon>
        <taxon>Metazoa</taxon>
        <taxon>Chordata</taxon>
        <taxon>Craniata</taxon>
        <taxon>Vertebrata</taxon>
        <taxon>Euteleostomi</taxon>
        <taxon>Actinopterygii</taxon>
        <taxon>Neopterygii</taxon>
        <taxon>Teleostei</taxon>
        <taxon>Neoteleostei</taxon>
        <taxon>Acanthomorphata</taxon>
        <taxon>Ovalentaria</taxon>
        <taxon>Atherinomorphae</taxon>
        <taxon>Cyprinodontiformes</taxon>
        <taxon>Goodeidae</taxon>
        <taxon>Crenichthys</taxon>
    </lineage>
</organism>
<keyword evidence="2" id="KW-1133">Transmembrane helix</keyword>
<dbReference type="AlphaFoldDB" id="A0AAV9SQQ3"/>
<protein>
    <submittedName>
        <fullName evidence="3">Uncharacterized protein</fullName>
    </submittedName>
</protein>
<keyword evidence="2" id="KW-0472">Membrane</keyword>